<keyword evidence="2" id="KW-0479">Metal-binding</keyword>
<keyword evidence="3" id="KW-0408">Iron</keyword>
<dbReference type="Pfam" id="PF05721">
    <property type="entry name" value="PhyH"/>
    <property type="match status" value="1"/>
</dbReference>
<dbReference type="EMBL" id="BDSP01000130">
    <property type="protein sequence ID" value="GAX18397.1"/>
    <property type="molecule type" value="Genomic_DNA"/>
</dbReference>
<keyword evidence="5" id="KW-1185">Reference proteome</keyword>
<sequence>MKEVHQHTAEILQRLEQESLLKPVKSWLDDTLVSASPRAQFFHHAGFLHLPNFVDTSTCQEMKQFMEEIVNNEWDTQQMDSFGTSAKENTARGDYFLESAARVHFFAEPSALDDKKHLKEEFYENKIAALNKVGHGLHLRKGPFSEYAFSAAIRELMSELGWKDPLLPQSMYIFKQAVVGGAVNSHQDSTFLFTEPRQSCCGLWLALDEATTENGCLWVRPKSHQEAVRRQYERNPARESNPSAPQFVMKELYQHSISWDGDLPGTGNFVDLMEAGFIAVPCQPGDLLVFNGELDHLSLPNKSTAARHTFQLHLIEGKYTTWSPSNWLQYENPSRPFPRLNNGLDQLRDYEVES</sequence>
<accession>A0A1Z5JWL5</accession>
<dbReference type="OrthoDB" id="445007at2759"/>
<gene>
    <name evidence="4" type="ORF">FisN_2Lh016</name>
</gene>
<evidence type="ECO:0008006" key="6">
    <source>
        <dbReference type="Google" id="ProtNLM"/>
    </source>
</evidence>
<dbReference type="InParanoid" id="A0A1Z5JWL5"/>
<comment type="cofactor">
    <cofactor evidence="1">
        <name>Fe cation</name>
        <dbReference type="ChEBI" id="CHEBI:24875"/>
    </cofactor>
</comment>
<dbReference type="GO" id="GO:0046872">
    <property type="term" value="F:metal ion binding"/>
    <property type="evidence" value="ECO:0007669"/>
    <property type="project" value="UniProtKB-KW"/>
</dbReference>
<evidence type="ECO:0000313" key="5">
    <source>
        <dbReference type="Proteomes" id="UP000198406"/>
    </source>
</evidence>
<evidence type="ECO:0000313" key="4">
    <source>
        <dbReference type="EMBL" id="GAX18397.1"/>
    </source>
</evidence>
<organism evidence="4 5">
    <name type="scientific">Fistulifera solaris</name>
    <name type="common">Oleaginous diatom</name>
    <dbReference type="NCBI Taxonomy" id="1519565"/>
    <lineage>
        <taxon>Eukaryota</taxon>
        <taxon>Sar</taxon>
        <taxon>Stramenopiles</taxon>
        <taxon>Ochrophyta</taxon>
        <taxon>Bacillariophyta</taxon>
        <taxon>Bacillariophyceae</taxon>
        <taxon>Bacillariophycidae</taxon>
        <taxon>Naviculales</taxon>
        <taxon>Naviculaceae</taxon>
        <taxon>Fistulifera</taxon>
    </lineage>
</organism>
<dbReference type="PANTHER" id="PTHR20883">
    <property type="entry name" value="PHYTANOYL-COA DIOXYGENASE DOMAIN CONTAINING 1"/>
    <property type="match status" value="1"/>
</dbReference>
<evidence type="ECO:0000256" key="2">
    <source>
        <dbReference type="ARBA" id="ARBA00022723"/>
    </source>
</evidence>
<dbReference type="InterPro" id="IPR008775">
    <property type="entry name" value="Phytyl_CoA_dOase-like"/>
</dbReference>
<reference evidence="4 5" key="1">
    <citation type="journal article" date="2015" name="Plant Cell">
        <title>Oil accumulation by the oleaginous diatom Fistulifera solaris as revealed by the genome and transcriptome.</title>
        <authorList>
            <person name="Tanaka T."/>
            <person name="Maeda Y."/>
            <person name="Veluchamy A."/>
            <person name="Tanaka M."/>
            <person name="Abida H."/>
            <person name="Marechal E."/>
            <person name="Bowler C."/>
            <person name="Muto M."/>
            <person name="Sunaga Y."/>
            <person name="Tanaka M."/>
            <person name="Yoshino T."/>
            <person name="Taniguchi T."/>
            <person name="Fukuda Y."/>
            <person name="Nemoto M."/>
            <person name="Matsumoto M."/>
            <person name="Wong P.S."/>
            <person name="Aburatani S."/>
            <person name="Fujibuchi W."/>
        </authorList>
    </citation>
    <scope>NUCLEOTIDE SEQUENCE [LARGE SCALE GENOMIC DNA]</scope>
    <source>
        <strain evidence="4 5">JPCC DA0580</strain>
    </source>
</reference>
<proteinExistence type="predicted"/>
<dbReference type="Gene3D" id="2.60.120.620">
    <property type="entry name" value="q2cbj1_9rhob like domain"/>
    <property type="match status" value="1"/>
</dbReference>
<dbReference type="Proteomes" id="UP000198406">
    <property type="component" value="Unassembled WGS sequence"/>
</dbReference>
<dbReference type="PANTHER" id="PTHR20883:SF15">
    <property type="entry name" value="PHYTANOYL-COA DIOXYGENASE DOMAIN-CONTAINING PROTEIN 1"/>
    <property type="match status" value="1"/>
</dbReference>
<dbReference type="SUPFAM" id="SSF51197">
    <property type="entry name" value="Clavaminate synthase-like"/>
    <property type="match status" value="1"/>
</dbReference>
<evidence type="ECO:0000256" key="1">
    <source>
        <dbReference type="ARBA" id="ARBA00001962"/>
    </source>
</evidence>
<evidence type="ECO:0000256" key="3">
    <source>
        <dbReference type="ARBA" id="ARBA00023004"/>
    </source>
</evidence>
<comment type="caution">
    <text evidence="4">The sequence shown here is derived from an EMBL/GenBank/DDBJ whole genome shotgun (WGS) entry which is preliminary data.</text>
</comment>
<dbReference type="AlphaFoldDB" id="A0A1Z5JWL5"/>
<name>A0A1Z5JWL5_FISSO</name>
<protein>
    <recommendedName>
        <fullName evidence="6">Phytanoyl-CoA dioxygenase</fullName>
    </recommendedName>
</protein>